<dbReference type="AlphaFoldDB" id="E4ZRA4"/>
<protein>
    <submittedName>
        <fullName evidence="1">Predicted protein</fullName>
    </submittedName>
</protein>
<reference evidence="2" key="1">
    <citation type="journal article" date="2011" name="Nat. Commun.">
        <title>Effector diversification within compartments of the Leptosphaeria maculans genome affected by Repeat-Induced Point mutations.</title>
        <authorList>
            <person name="Rouxel T."/>
            <person name="Grandaubert J."/>
            <person name="Hane J.K."/>
            <person name="Hoede C."/>
            <person name="van de Wouw A.P."/>
            <person name="Couloux A."/>
            <person name="Dominguez V."/>
            <person name="Anthouard V."/>
            <person name="Bally P."/>
            <person name="Bourras S."/>
            <person name="Cozijnsen A.J."/>
            <person name="Ciuffetti L.M."/>
            <person name="Degrave A."/>
            <person name="Dilmaghani A."/>
            <person name="Duret L."/>
            <person name="Fudal I."/>
            <person name="Goodwin S.B."/>
            <person name="Gout L."/>
            <person name="Glaser N."/>
            <person name="Linglin J."/>
            <person name="Kema G.H.J."/>
            <person name="Lapalu N."/>
            <person name="Lawrence C.B."/>
            <person name="May K."/>
            <person name="Meyer M."/>
            <person name="Ollivier B."/>
            <person name="Poulain J."/>
            <person name="Schoch C.L."/>
            <person name="Simon A."/>
            <person name="Spatafora J.W."/>
            <person name="Stachowiak A."/>
            <person name="Turgeon B.G."/>
            <person name="Tyler B.M."/>
            <person name="Vincent D."/>
            <person name="Weissenbach J."/>
            <person name="Amselem J."/>
            <person name="Quesneville H."/>
            <person name="Oliver R.P."/>
            <person name="Wincker P."/>
            <person name="Balesdent M.-H."/>
            <person name="Howlett B.J."/>
        </authorList>
    </citation>
    <scope>NUCLEOTIDE SEQUENCE [LARGE SCALE GENOMIC DNA]</scope>
    <source>
        <strain evidence="2">JN3 / isolate v23.1.3 / race Av1-4-5-6-7-8</strain>
    </source>
</reference>
<gene>
    <name evidence="1" type="ORF">LEMA_uP034430.1</name>
</gene>
<evidence type="ECO:0000313" key="2">
    <source>
        <dbReference type="Proteomes" id="UP000002668"/>
    </source>
</evidence>
<keyword evidence="2" id="KW-1185">Reference proteome</keyword>
<dbReference type="InParanoid" id="E4ZRA4"/>
<dbReference type="EMBL" id="FP929116">
    <property type="protein sequence ID" value="CBX93769.1"/>
    <property type="molecule type" value="Genomic_DNA"/>
</dbReference>
<name>E4ZRA4_LEPMJ</name>
<dbReference type="Proteomes" id="UP000002668">
    <property type="component" value="Genome"/>
</dbReference>
<dbReference type="VEuPathDB" id="FungiDB:LEMA_uP034430.1"/>
<evidence type="ECO:0000313" key="1">
    <source>
        <dbReference type="EMBL" id="CBX93769.1"/>
    </source>
</evidence>
<proteinExistence type="predicted"/>
<sequence length="50" mass="5843">MRPESSRKFLKPRQLRFSHSARQFTMPSSYNVTSSATAQSLEIRRELTKV</sequence>
<accession>E4ZRA4</accession>
<organism evidence="2">
    <name type="scientific">Leptosphaeria maculans (strain JN3 / isolate v23.1.3 / race Av1-4-5-6-7-8)</name>
    <name type="common">Blackleg fungus</name>
    <name type="synonym">Phoma lingam</name>
    <dbReference type="NCBI Taxonomy" id="985895"/>
    <lineage>
        <taxon>Eukaryota</taxon>
        <taxon>Fungi</taxon>
        <taxon>Dikarya</taxon>
        <taxon>Ascomycota</taxon>
        <taxon>Pezizomycotina</taxon>
        <taxon>Dothideomycetes</taxon>
        <taxon>Pleosporomycetidae</taxon>
        <taxon>Pleosporales</taxon>
        <taxon>Pleosporineae</taxon>
        <taxon>Leptosphaeriaceae</taxon>
        <taxon>Plenodomus</taxon>
        <taxon>Plenodomus lingam/Leptosphaeria maculans species complex</taxon>
    </lineage>
</organism>
<dbReference type="HOGENOM" id="CLU_3125341_0_0_1"/>